<sequence length="112" mass="12413">MQRKMIYAAGIPQQSKEIPTSSQQKQSKGKRDKMRPRLSLDSGIGVSFSLNSIGQQQAQSPPSATYTPTGDFFLHFEPDSISPASMLYLLTPSAYGNRRKDSDVRCECGRII</sequence>
<feature type="compositionally biased region" description="Polar residues" evidence="1">
    <location>
        <begin position="12"/>
        <end position="26"/>
    </location>
</feature>
<gene>
    <name evidence="2" type="ORF">HNAJ_LOCUS1120</name>
</gene>
<reference evidence="4" key="1">
    <citation type="submission" date="2017-02" db="UniProtKB">
        <authorList>
            <consortium name="WormBaseParasite"/>
        </authorList>
    </citation>
    <scope>IDENTIFICATION</scope>
</reference>
<dbReference type="Proteomes" id="UP000278807">
    <property type="component" value="Unassembled WGS sequence"/>
</dbReference>
<evidence type="ECO:0000313" key="4">
    <source>
        <dbReference type="WBParaSite" id="HNAJ_0000112001-mRNA-1"/>
    </source>
</evidence>
<accession>A0A0R3T2G2</accession>
<organism evidence="4">
    <name type="scientific">Rodentolepis nana</name>
    <name type="common">Dwarf tapeworm</name>
    <name type="synonym">Hymenolepis nana</name>
    <dbReference type="NCBI Taxonomy" id="102285"/>
    <lineage>
        <taxon>Eukaryota</taxon>
        <taxon>Metazoa</taxon>
        <taxon>Spiralia</taxon>
        <taxon>Lophotrochozoa</taxon>
        <taxon>Platyhelminthes</taxon>
        <taxon>Cestoda</taxon>
        <taxon>Eucestoda</taxon>
        <taxon>Cyclophyllidea</taxon>
        <taxon>Hymenolepididae</taxon>
        <taxon>Rodentolepis</taxon>
    </lineage>
</organism>
<protein>
    <submittedName>
        <fullName evidence="4">Ovule protein</fullName>
    </submittedName>
</protein>
<keyword evidence="3" id="KW-1185">Reference proteome</keyword>
<proteinExistence type="predicted"/>
<dbReference type="EMBL" id="UZAE01000398">
    <property type="protein sequence ID" value="VDN96979.1"/>
    <property type="molecule type" value="Genomic_DNA"/>
</dbReference>
<name>A0A0R3T2G2_RODNA</name>
<feature type="region of interest" description="Disordered" evidence="1">
    <location>
        <begin position="1"/>
        <end position="38"/>
    </location>
</feature>
<evidence type="ECO:0000313" key="3">
    <source>
        <dbReference type="Proteomes" id="UP000278807"/>
    </source>
</evidence>
<dbReference type="WBParaSite" id="HNAJ_0000112001-mRNA-1">
    <property type="protein sequence ID" value="HNAJ_0000112001-mRNA-1"/>
    <property type="gene ID" value="HNAJ_0000112001"/>
</dbReference>
<reference evidence="2 3" key="2">
    <citation type="submission" date="2018-11" db="EMBL/GenBank/DDBJ databases">
        <authorList>
            <consortium name="Pathogen Informatics"/>
        </authorList>
    </citation>
    <scope>NUCLEOTIDE SEQUENCE [LARGE SCALE GENOMIC DNA]</scope>
</reference>
<evidence type="ECO:0000256" key="1">
    <source>
        <dbReference type="SAM" id="MobiDB-lite"/>
    </source>
</evidence>
<dbReference type="AlphaFoldDB" id="A0A0R3T2G2"/>
<feature type="compositionally biased region" description="Basic residues" evidence="1">
    <location>
        <begin position="27"/>
        <end position="36"/>
    </location>
</feature>
<evidence type="ECO:0000313" key="2">
    <source>
        <dbReference type="EMBL" id="VDN96979.1"/>
    </source>
</evidence>